<feature type="region of interest" description="Disordered" evidence="19">
    <location>
        <begin position="355"/>
        <end position="377"/>
    </location>
</feature>
<keyword evidence="11 18" id="KW-0175">Coiled coil</keyword>
<comment type="subcellular location">
    <subcellularLocation>
        <location evidence="2">Cell projection</location>
        <location evidence="2">Cilium</location>
        <location evidence="2">Flagellum</location>
    </subcellularLocation>
    <subcellularLocation>
        <location evidence="1">Cytoplasm</location>
        <location evidence="1">Cytoskeleton</location>
        <location evidence="1">Microtubule organizing center</location>
        <location evidence="1">Centrosome</location>
        <location evidence="1">Centriole</location>
    </subcellularLocation>
    <subcellularLocation>
        <location evidence="3">Cytoplasm</location>
        <location evidence="3">Cytoskeleton</location>
        <location evidence="3">Spindle pole</location>
    </subcellularLocation>
</comment>
<evidence type="ECO:0000256" key="18">
    <source>
        <dbReference type="SAM" id="Coils"/>
    </source>
</evidence>
<dbReference type="SUPFAM" id="SSF57997">
    <property type="entry name" value="Tropomyosin"/>
    <property type="match status" value="1"/>
</dbReference>
<evidence type="ECO:0000256" key="7">
    <source>
        <dbReference type="ARBA" id="ARBA00022701"/>
    </source>
</evidence>
<evidence type="ECO:0000256" key="3">
    <source>
        <dbReference type="ARBA" id="ARBA00004647"/>
    </source>
</evidence>
<feature type="coiled-coil region" evidence="18">
    <location>
        <begin position="470"/>
        <end position="676"/>
    </location>
</feature>
<keyword evidence="21" id="KW-1185">Reference proteome</keyword>
<dbReference type="GO" id="GO:0005814">
    <property type="term" value="C:centriole"/>
    <property type="evidence" value="ECO:0007669"/>
    <property type="project" value="UniProtKB-SubCell"/>
</dbReference>
<evidence type="ECO:0000256" key="15">
    <source>
        <dbReference type="ARBA" id="ARBA00040458"/>
    </source>
</evidence>
<evidence type="ECO:0000256" key="17">
    <source>
        <dbReference type="ARBA" id="ARBA00043200"/>
    </source>
</evidence>
<evidence type="ECO:0000256" key="16">
    <source>
        <dbReference type="ARBA" id="ARBA00041830"/>
    </source>
</evidence>
<evidence type="ECO:0000256" key="13">
    <source>
        <dbReference type="ARBA" id="ARBA00023212"/>
    </source>
</evidence>
<keyword evidence="12" id="KW-0969">Cilium</keyword>
<protein>
    <recommendedName>
        <fullName evidence="15">Outer dense fiber protein 2</fullName>
    </recommendedName>
    <alternativeName>
        <fullName evidence="16">Cenexin</fullName>
    </alternativeName>
    <alternativeName>
        <fullName evidence="17">Outer dense fiber of sperm tails protein 2</fullName>
    </alternativeName>
</protein>
<evidence type="ECO:0000256" key="4">
    <source>
        <dbReference type="ARBA" id="ARBA00009316"/>
    </source>
</evidence>
<keyword evidence="10" id="KW-0744">Spermatogenesis</keyword>
<evidence type="ECO:0000256" key="11">
    <source>
        <dbReference type="ARBA" id="ARBA00023054"/>
    </source>
</evidence>
<feature type="compositionally biased region" description="Polar residues" evidence="19">
    <location>
        <begin position="316"/>
        <end position="333"/>
    </location>
</feature>
<evidence type="ECO:0000256" key="10">
    <source>
        <dbReference type="ARBA" id="ARBA00022871"/>
    </source>
</evidence>
<keyword evidence="7" id="KW-0493">Microtubule</keyword>
<evidence type="ECO:0000256" key="5">
    <source>
        <dbReference type="ARBA" id="ARBA00022473"/>
    </source>
</evidence>
<name>A0AA88IT86_CHASR</name>
<keyword evidence="8" id="KW-0221">Differentiation</keyword>
<comment type="similarity">
    <text evidence="4">Belongs to the ODF2 family.</text>
</comment>
<dbReference type="GO" id="GO:0000922">
    <property type="term" value="C:spindle pole"/>
    <property type="evidence" value="ECO:0007669"/>
    <property type="project" value="UniProtKB-SubCell"/>
</dbReference>
<dbReference type="GO" id="GO:0031514">
    <property type="term" value="C:motile cilium"/>
    <property type="evidence" value="ECO:0007669"/>
    <property type="project" value="UniProtKB-SubCell"/>
</dbReference>
<dbReference type="EMBL" id="JAUPFM010000020">
    <property type="protein sequence ID" value="KAK2819397.1"/>
    <property type="molecule type" value="Genomic_DNA"/>
</dbReference>
<dbReference type="Proteomes" id="UP001187415">
    <property type="component" value="Unassembled WGS sequence"/>
</dbReference>
<reference evidence="20" key="1">
    <citation type="submission" date="2023-07" db="EMBL/GenBank/DDBJ databases">
        <title>Chromosome-level Genome Assembly of Striped Snakehead (Channa striata).</title>
        <authorList>
            <person name="Liu H."/>
        </authorList>
    </citation>
    <scope>NUCLEOTIDE SEQUENCE</scope>
    <source>
        <strain evidence="20">Gz</strain>
        <tissue evidence="20">Muscle</tissue>
    </source>
</reference>
<dbReference type="PANTHER" id="PTHR23162">
    <property type="entry name" value="OUTER DENSE FIBER OF SPERM TAILS 2"/>
    <property type="match status" value="1"/>
</dbReference>
<keyword evidence="13" id="KW-0206">Cytoskeleton</keyword>
<dbReference type="GO" id="GO:0030154">
    <property type="term" value="P:cell differentiation"/>
    <property type="evidence" value="ECO:0007669"/>
    <property type="project" value="UniProtKB-KW"/>
</dbReference>
<comment type="caution">
    <text evidence="20">The sequence shown here is derived from an EMBL/GenBank/DDBJ whole genome shotgun (WGS) entry which is preliminary data.</text>
</comment>
<feature type="region of interest" description="Disordered" evidence="19">
    <location>
        <begin position="308"/>
        <end position="336"/>
    </location>
</feature>
<feature type="coiled-coil region" evidence="18">
    <location>
        <begin position="71"/>
        <end position="133"/>
    </location>
</feature>
<dbReference type="InterPro" id="IPR026099">
    <property type="entry name" value="Odf2-rel"/>
</dbReference>
<keyword evidence="14" id="KW-0966">Cell projection</keyword>
<evidence type="ECO:0000313" key="21">
    <source>
        <dbReference type="Proteomes" id="UP001187415"/>
    </source>
</evidence>
<keyword evidence="5" id="KW-0217">Developmental protein</keyword>
<proteinExistence type="inferred from homology"/>
<evidence type="ECO:0000313" key="20">
    <source>
        <dbReference type="EMBL" id="KAK2819397.1"/>
    </source>
</evidence>
<evidence type="ECO:0000256" key="14">
    <source>
        <dbReference type="ARBA" id="ARBA00023273"/>
    </source>
</evidence>
<evidence type="ECO:0000256" key="1">
    <source>
        <dbReference type="ARBA" id="ARBA00004114"/>
    </source>
</evidence>
<evidence type="ECO:0000256" key="2">
    <source>
        <dbReference type="ARBA" id="ARBA00004230"/>
    </source>
</evidence>
<evidence type="ECO:0000256" key="9">
    <source>
        <dbReference type="ARBA" id="ARBA00022846"/>
    </source>
</evidence>
<keyword evidence="9" id="KW-0282">Flagellum</keyword>
<dbReference type="AlphaFoldDB" id="A0AA88IT86"/>
<organism evidence="20 21">
    <name type="scientific">Channa striata</name>
    <name type="common">Snakehead murrel</name>
    <name type="synonym">Ophicephalus striatus</name>
    <dbReference type="NCBI Taxonomy" id="64152"/>
    <lineage>
        <taxon>Eukaryota</taxon>
        <taxon>Metazoa</taxon>
        <taxon>Chordata</taxon>
        <taxon>Craniata</taxon>
        <taxon>Vertebrata</taxon>
        <taxon>Euteleostomi</taxon>
        <taxon>Actinopterygii</taxon>
        <taxon>Neopterygii</taxon>
        <taxon>Teleostei</taxon>
        <taxon>Neoteleostei</taxon>
        <taxon>Acanthomorphata</taxon>
        <taxon>Anabantaria</taxon>
        <taxon>Anabantiformes</taxon>
        <taxon>Channoidei</taxon>
        <taxon>Channidae</taxon>
        <taxon>Channa</taxon>
    </lineage>
</organism>
<evidence type="ECO:0000256" key="8">
    <source>
        <dbReference type="ARBA" id="ARBA00022782"/>
    </source>
</evidence>
<evidence type="ECO:0000256" key="12">
    <source>
        <dbReference type="ARBA" id="ARBA00023069"/>
    </source>
</evidence>
<evidence type="ECO:0000256" key="19">
    <source>
        <dbReference type="SAM" id="MobiDB-lite"/>
    </source>
</evidence>
<dbReference type="PANTHER" id="PTHR23162:SF8">
    <property type="entry name" value="OUTER DENSE FIBER PROTEIN 2"/>
    <property type="match status" value="1"/>
</dbReference>
<dbReference type="GO" id="GO:0005813">
    <property type="term" value="C:centrosome"/>
    <property type="evidence" value="ECO:0007669"/>
    <property type="project" value="TreeGrafter"/>
</dbReference>
<dbReference type="GO" id="GO:1902017">
    <property type="term" value="P:regulation of cilium assembly"/>
    <property type="evidence" value="ECO:0007669"/>
    <property type="project" value="TreeGrafter"/>
</dbReference>
<dbReference type="GO" id="GO:0007283">
    <property type="term" value="P:spermatogenesis"/>
    <property type="evidence" value="ECO:0007669"/>
    <property type="project" value="UniProtKB-KW"/>
</dbReference>
<evidence type="ECO:0000256" key="6">
    <source>
        <dbReference type="ARBA" id="ARBA00022490"/>
    </source>
</evidence>
<gene>
    <name evidence="20" type="ORF">Q5P01_024958</name>
</gene>
<keyword evidence="6" id="KW-0963">Cytoplasm</keyword>
<accession>A0AA88IT86</accession>
<dbReference type="GO" id="GO:0005874">
    <property type="term" value="C:microtubule"/>
    <property type="evidence" value="ECO:0007669"/>
    <property type="project" value="UniProtKB-KW"/>
</dbReference>
<sequence>MGTARVDRGNLQPTAMVKTRVPLIPPGKAFVRDASYKWEGPTHHLLITPPIPEPETERSMLQLADLMSQEEEGLHRRISQYEKKVDNLLSEVSCLKNEVELRKKEQPSVLQHRAEQEEELAEMTKELEETEWENTLLWQSMENMLEETTYNRQDGTQQDKDALLKKLMEAEIDGAAAAQQVSALRESFSKLCNSSGSRLSGPESSFLARQKELLLQKLETFEATNRKLRQLLREQYGSQMQSEQKDTLLKRLADTETENAHLVVKLQEKNRDVSELVKHLDTEKKNAKNTADFSKSLESTRARLQAQLRSKEAENNRLTVQSKNLQRAANQQKAEMDHLREQLTRLKQQAVADRQALKQATQAQKKQAERSEGTAGQLSIQMLDMEKQVTDALSAAETWQSRYFQEAKDKSKLEIELSFLDSCIAELTEQLQGTETKGRMEQEALLDQLHGLTTESTSAKLENQSLKATLSAVEKKLTFSQSELQEVKNSMKQYESLLNKYKVQVGKTRAEADEYGSRLAKAERKAQVVRGQLEQEMNEVHRELLGQLAELESLPEALRRSEQQLQEAQDRERSLERRSMELSTTFTDLRLKVENQDGQLELFRQKNKVLLEENRQLQQRVKSLEKKLEEANSQNIDLLAVISKREDIIYSNQLHLDEKTRECSLLSRKLDEALDDACKQISEAKECAVTKEKFMQSKILELETNLSRTTSEINQLWHSKEEVEQQYQSRLQDVKDRLEQSDSTNQSLQNYVQFLKASYTNVFGDLALSSSPRAPSPF</sequence>